<comment type="caution">
    <text evidence="1">The sequence shown here is derived from an EMBL/GenBank/DDBJ whole genome shotgun (WGS) entry which is preliminary data.</text>
</comment>
<keyword evidence="2" id="KW-1185">Reference proteome</keyword>
<accession>A0A6I3X4S2</accession>
<dbReference type="InterPro" id="IPR022061">
    <property type="entry name" value="DUF3617"/>
</dbReference>
<evidence type="ECO:0000313" key="1">
    <source>
        <dbReference type="EMBL" id="MUI11869.1"/>
    </source>
</evidence>
<dbReference type="EMBL" id="WNWM01000002">
    <property type="protein sequence ID" value="MUI11869.1"/>
    <property type="molecule type" value="Genomic_DNA"/>
</dbReference>
<dbReference type="Proteomes" id="UP000431684">
    <property type="component" value="Unassembled WGS sequence"/>
</dbReference>
<dbReference type="OrthoDB" id="8536404at2"/>
<dbReference type="Pfam" id="PF12276">
    <property type="entry name" value="DUF3617"/>
    <property type="match status" value="1"/>
</dbReference>
<proteinExistence type="predicted"/>
<organism evidence="1 2">
    <name type="scientific">Pseudoduganella dura</name>
    <dbReference type="NCBI Taxonomy" id="321982"/>
    <lineage>
        <taxon>Bacteria</taxon>
        <taxon>Pseudomonadati</taxon>
        <taxon>Pseudomonadota</taxon>
        <taxon>Betaproteobacteria</taxon>
        <taxon>Burkholderiales</taxon>
        <taxon>Oxalobacteraceae</taxon>
        <taxon>Telluria group</taxon>
        <taxon>Pseudoduganella</taxon>
    </lineage>
</organism>
<gene>
    <name evidence="1" type="ORF">GJV26_05125</name>
</gene>
<protein>
    <submittedName>
        <fullName evidence="1">DUF3617 family protein</fullName>
    </submittedName>
</protein>
<reference evidence="1 2" key="1">
    <citation type="submission" date="2019-11" db="EMBL/GenBank/DDBJ databases">
        <title>Draft Genome Sequences of Six Type Strains of the Genus Massilia.</title>
        <authorList>
            <person name="Miess H."/>
            <person name="Frediansyah A."/>
            <person name="Goeker M."/>
            <person name="Gross H."/>
        </authorList>
    </citation>
    <scope>NUCLEOTIDE SEQUENCE [LARGE SCALE GENOMIC DNA]</scope>
    <source>
        <strain evidence="1 2">DSM 17513</strain>
    </source>
</reference>
<dbReference type="AlphaFoldDB" id="A0A6I3X4S2"/>
<evidence type="ECO:0000313" key="2">
    <source>
        <dbReference type="Proteomes" id="UP000431684"/>
    </source>
</evidence>
<sequence length="221" mass="23324">MTTTRAAPAIAAWKSTWPNPHRVPDLRRPTMPLPRLLPACTTLLAVAMSVATPLACAQAPGGAALKPGLWEMTSKVAAATPETMQALALAQQQMATLQPDQRRAIDQMLAQHGVKMELAEGGGVKVNFCLTREQAANPRLPSGQPGQCSNTQTPVPGGMNIAFKCSKPQSSGTGQVIFDGDSGYSMRMNVDSTLQGQAQQMTVESTGRWLASDCGGTPPVR</sequence>
<name>A0A6I3X4S2_9BURK</name>